<evidence type="ECO:0000313" key="3">
    <source>
        <dbReference type="Proteomes" id="UP001181622"/>
    </source>
</evidence>
<proteinExistence type="predicted"/>
<keyword evidence="3" id="KW-1185">Reference proteome</keyword>
<protein>
    <submittedName>
        <fullName evidence="2">Uncharacterized protein</fullName>
    </submittedName>
</protein>
<dbReference type="Proteomes" id="UP001181622">
    <property type="component" value="Unassembled WGS sequence"/>
</dbReference>
<accession>A0ABU1DI27</accession>
<evidence type="ECO:0000313" key="2">
    <source>
        <dbReference type="EMBL" id="MDR4307678.1"/>
    </source>
</evidence>
<feature type="region of interest" description="Disordered" evidence="1">
    <location>
        <begin position="1"/>
        <end position="26"/>
    </location>
</feature>
<organism evidence="2 3">
    <name type="scientific">Chelatococcus sambhunathii</name>
    <dbReference type="NCBI Taxonomy" id="363953"/>
    <lineage>
        <taxon>Bacteria</taxon>
        <taxon>Pseudomonadati</taxon>
        <taxon>Pseudomonadota</taxon>
        <taxon>Alphaproteobacteria</taxon>
        <taxon>Hyphomicrobiales</taxon>
        <taxon>Chelatococcaceae</taxon>
        <taxon>Chelatococcus</taxon>
    </lineage>
</organism>
<comment type="caution">
    <text evidence="2">The sequence shown here is derived from an EMBL/GenBank/DDBJ whole genome shotgun (WGS) entry which is preliminary data.</text>
</comment>
<dbReference type="EMBL" id="JADBEO010000030">
    <property type="protein sequence ID" value="MDR4307678.1"/>
    <property type="molecule type" value="Genomic_DNA"/>
</dbReference>
<sequence>MTKKSRGSLQRRGIRRSPHNAKAAAKAAPAKIEKRPFFRVSAWEVGPGMLGPVTSISLALRELDAMSALDAFAEEMLIALAAMADLMELDGAAAGREAFVAMGVRFKELGEAIEGGHPRPLLDLWKRRSANRPPPSRATLELRIITARAAMAFQGFGLDAGVARQKAADITMANSAYGAITKETVGTWEREFKEQRPGDLAKARDIGARSESLEKIEASVREWLKRHHMPLSRWGEQADVRIKEKRASMFRDAMREAAPKPR</sequence>
<evidence type="ECO:0000256" key="1">
    <source>
        <dbReference type="SAM" id="MobiDB-lite"/>
    </source>
</evidence>
<gene>
    <name evidence="2" type="ORF">IHQ68_13730</name>
</gene>
<name>A0ABU1DI27_9HYPH</name>
<dbReference type="RefSeq" id="WP_309392755.1">
    <property type="nucleotide sequence ID" value="NZ_JADBEO010000030.1"/>
</dbReference>
<reference evidence="2" key="1">
    <citation type="submission" date="2020-10" db="EMBL/GenBank/DDBJ databases">
        <authorList>
            <person name="Abbas A."/>
            <person name="Razzaq R."/>
            <person name="Waqas M."/>
            <person name="Abbas N."/>
            <person name="Nielsen T.K."/>
            <person name="Hansen L.H."/>
            <person name="Hussain S."/>
            <person name="Shahid M."/>
        </authorList>
    </citation>
    <scope>NUCLEOTIDE SEQUENCE</scope>
    <source>
        <strain evidence="2">S14</strain>
    </source>
</reference>